<dbReference type="InterPro" id="IPR000626">
    <property type="entry name" value="Ubiquitin-like_dom"/>
</dbReference>
<protein>
    <recommendedName>
        <fullName evidence="3">Ubiquitin-like domain-containing protein</fullName>
    </recommendedName>
</protein>
<name>A0AA86P0R2_9EUKA</name>
<dbReference type="EMBL" id="CATOUU010000416">
    <property type="protein sequence ID" value="CAI9928730.1"/>
    <property type="molecule type" value="Genomic_DNA"/>
</dbReference>
<feature type="coiled-coil region" evidence="1">
    <location>
        <begin position="261"/>
        <end position="304"/>
    </location>
</feature>
<evidence type="ECO:0000313" key="6">
    <source>
        <dbReference type="Proteomes" id="UP001642409"/>
    </source>
</evidence>
<dbReference type="InterPro" id="IPR029071">
    <property type="entry name" value="Ubiquitin-like_domsf"/>
</dbReference>
<feature type="domain" description="Ubiquitin-like" evidence="3">
    <location>
        <begin position="1"/>
        <end position="56"/>
    </location>
</feature>
<dbReference type="Gene3D" id="3.10.20.90">
    <property type="entry name" value="Phosphatidylinositol 3-kinase Catalytic Subunit, Chain A, domain 1"/>
    <property type="match status" value="1"/>
</dbReference>
<reference evidence="5 6" key="2">
    <citation type="submission" date="2024-07" db="EMBL/GenBank/DDBJ databases">
        <authorList>
            <person name="Akdeniz Z."/>
        </authorList>
    </citation>
    <scope>NUCLEOTIDE SEQUENCE [LARGE SCALE GENOMIC DNA]</scope>
</reference>
<accession>A0AA86P0R2</accession>
<organism evidence="4">
    <name type="scientific">Hexamita inflata</name>
    <dbReference type="NCBI Taxonomy" id="28002"/>
    <lineage>
        <taxon>Eukaryota</taxon>
        <taxon>Metamonada</taxon>
        <taxon>Diplomonadida</taxon>
        <taxon>Hexamitidae</taxon>
        <taxon>Hexamitinae</taxon>
        <taxon>Hexamita</taxon>
    </lineage>
</organism>
<feature type="coiled-coil region" evidence="1">
    <location>
        <begin position="14"/>
        <end position="41"/>
    </location>
</feature>
<gene>
    <name evidence="4" type="ORF">HINF_LOCUS16375</name>
    <name evidence="5" type="ORF">HINF_LOCUS70758</name>
</gene>
<dbReference type="EMBL" id="CAXDID020000535">
    <property type="protein sequence ID" value="CAL6100866.1"/>
    <property type="molecule type" value="Genomic_DNA"/>
</dbReference>
<evidence type="ECO:0000259" key="3">
    <source>
        <dbReference type="PROSITE" id="PS50053"/>
    </source>
</evidence>
<feature type="compositionally biased region" description="Low complexity" evidence="2">
    <location>
        <begin position="160"/>
        <end position="177"/>
    </location>
</feature>
<dbReference type="Proteomes" id="UP001642409">
    <property type="component" value="Unassembled WGS sequence"/>
</dbReference>
<dbReference type="SUPFAM" id="SSF54236">
    <property type="entry name" value="Ubiquitin-like"/>
    <property type="match status" value="1"/>
</dbReference>
<feature type="region of interest" description="Disordered" evidence="2">
    <location>
        <begin position="156"/>
        <end position="180"/>
    </location>
</feature>
<reference evidence="4" key="1">
    <citation type="submission" date="2023-06" db="EMBL/GenBank/DDBJ databases">
        <authorList>
            <person name="Kurt Z."/>
        </authorList>
    </citation>
    <scope>NUCLEOTIDE SEQUENCE</scope>
</reference>
<evidence type="ECO:0000256" key="1">
    <source>
        <dbReference type="SAM" id="Coils"/>
    </source>
</evidence>
<evidence type="ECO:0000313" key="4">
    <source>
        <dbReference type="EMBL" id="CAI9928730.1"/>
    </source>
</evidence>
<evidence type="ECO:0000256" key="2">
    <source>
        <dbReference type="SAM" id="MobiDB-lite"/>
    </source>
</evidence>
<keyword evidence="6" id="KW-1185">Reference proteome</keyword>
<proteinExistence type="predicted"/>
<sequence>MRIELFLQKENKQLQIELSDAATLEELLVKIENELQCKRQEYRLIHKGKIISQEKTNLALKDDMKFTDTEQIHLLETIKPTARPAQTPQDQTQEQTQRQNIQDMFGGQLGEVISVVVDHNGTRITNSLNNQPLAPDALQRVFGSLPPEFSQLLRARAHTQARNQQSAPQQQEQNQTQPRRRQILPAEQIQEAEEQKTFKASPKQSMTQLVAEYEQFEVTRELKTEQQKLLAVYNHNAQKLREIEKEINSQYKGRTQEKMLQKNLEIQAKLIKIMIKELDQKTQLEALEEQVGDTIDSLEEHEQDALIDFLEKELEK</sequence>
<dbReference type="PROSITE" id="PS50053">
    <property type="entry name" value="UBIQUITIN_2"/>
    <property type="match status" value="1"/>
</dbReference>
<dbReference type="AlphaFoldDB" id="A0AA86P0R2"/>
<comment type="caution">
    <text evidence="4">The sequence shown here is derived from an EMBL/GenBank/DDBJ whole genome shotgun (WGS) entry which is preliminary data.</text>
</comment>
<evidence type="ECO:0000313" key="5">
    <source>
        <dbReference type="EMBL" id="CAL6100866.1"/>
    </source>
</evidence>
<keyword evidence="1" id="KW-0175">Coiled coil</keyword>